<dbReference type="PANTHER" id="PTHR22600">
    <property type="entry name" value="BETA-HEXOSAMINIDASE"/>
    <property type="match status" value="1"/>
</dbReference>
<evidence type="ECO:0000256" key="7">
    <source>
        <dbReference type="SAM" id="MobiDB-lite"/>
    </source>
</evidence>
<evidence type="ECO:0000313" key="10">
    <source>
        <dbReference type="EMBL" id="GIH77785.1"/>
    </source>
</evidence>
<evidence type="ECO:0000256" key="2">
    <source>
        <dbReference type="ARBA" id="ARBA00006285"/>
    </source>
</evidence>
<dbReference type="SUPFAM" id="SSF51445">
    <property type="entry name" value="(Trans)glycosidases"/>
    <property type="match status" value="1"/>
</dbReference>
<comment type="catalytic activity">
    <reaction evidence="1">
        <text>Hydrolysis of terminal non-reducing N-acetyl-D-hexosamine residues in N-acetyl-beta-D-hexosaminides.</text>
        <dbReference type="EC" id="3.2.1.52"/>
    </reaction>
</comment>
<feature type="region of interest" description="Disordered" evidence="7">
    <location>
        <begin position="147"/>
        <end position="174"/>
    </location>
</feature>
<dbReference type="GO" id="GO:0005975">
    <property type="term" value="P:carbohydrate metabolic process"/>
    <property type="evidence" value="ECO:0007669"/>
    <property type="project" value="InterPro"/>
</dbReference>
<dbReference type="AlphaFoldDB" id="A0A8J3RNA5"/>
<dbReference type="SUPFAM" id="SSF55545">
    <property type="entry name" value="beta-N-acetylhexosaminidase-like domain"/>
    <property type="match status" value="1"/>
</dbReference>
<accession>A0A8J3RNA5</accession>
<dbReference type="InterPro" id="IPR025705">
    <property type="entry name" value="Beta_hexosaminidase_sua/sub"/>
</dbReference>
<dbReference type="InterPro" id="IPR015883">
    <property type="entry name" value="Glyco_hydro_20_cat"/>
</dbReference>
<dbReference type="Gene3D" id="3.30.379.10">
    <property type="entry name" value="Chitobiase/beta-hexosaminidase domain 2-like"/>
    <property type="match status" value="1"/>
</dbReference>
<name>A0A8J3RNA5_9ACTN</name>
<feature type="region of interest" description="Disordered" evidence="7">
    <location>
        <begin position="94"/>
        <end position="114"/>
    </location>
</feature>
<evidence type="ECO:0000256" key="1">
    <source>
        <dbReference type="ARBA" id="ARBA00001231"/>
    </source>
</evidence>
<evidence type="ECO:0000259" key="9">
    <source>
        <dbReference type="Pfam" id="PF02838"/>
    </source>
</evidence>
<dbReference type="InterPro" id="IPR029018">
    <property type="entry name" value="Hex-like_dom2"/>
</dbReference>
<feature type="domain" description="Glycoside hydrolase family 20 catalytic" evidence="8">
    <location>
        <begin position="187"/>
        <end position="348"/>
    </location>
</feature>
<evidence type="ECO:0000256" key="3">
    <source>
        <dbReference type="ARBA" id="ARBA00012663"/>
    </source>
</evidence>
<keyword evidence="11" id="KW-1185">Reference proteome</keyword>
<comment type="caution">
    <text evidence="10">The sequence shown here is derived from an EMBL/GenBank/DDBJ whole genome shotgun (WGS) entry which is preliminary data.</text>
</comment>
<dbReference type="PRINTS" id="PR00738">
    <property type="entry name" value="GLHYDRLASE20"/>
</dbReference>
<proteinExistence type="inferred from homology"/>
<dbReference type="InterPro" id="IPR015882">
    <property type="entry name" value="HEX_bac_N"/>
</dbReference>
<keyword evidence="5" id="KW-0326">Glycosidase</keyword>
<dbReference type="PANTHER" id="PTHR22600:SF57">
    <property type="entry name" value="BETA-N-ACETYLHEXOSAMINIDASE"/>
    <property type="match status" value="1"/>
</dbReference>
<evidence type="ECO:0000256" key="4">
    <source>
        <dbReference type="ARBA" id="ARBA00022801"/>
    </source>
</evidence>
<dbReference type="Gene3D" id="3.20.20.80">
    <property type="entry name" value="Glycosidases"/>
    <property type="match status" value="1"/>
</dbReference>
<gene>
    <name evidence="10" type="ORF">Plo01_42140</name>
</gene>
<feature type="domain" description="Glycoside hydrolase family 20 catalytic" evidence="8">
    <location>
        <begin position="353"/>
        <end position="539"/>
    </location>
</feature>
<dbReference type="EMBL" id="BOOH01000035">
    <property type="protein sequence ID" value="GIH77785.1"/>
    <property type="molecule type" value="Genomic_DNA"/>
</dbReference>
<dbReference type="GO" id="GO:0030203">
    <property type="term" value="P:glycosaminoglycan metabolic process"/>
    <property type="evidence" value="ECO:0007669"/>
    <property type="project" value="TreeGrafter"/>
</dbReference>
<reference evidence="10 11" key="1">
    <citation type="submission" date="2021-01" db="EMBL/GenBank/DDBJ databases">
        <title>Whole genome shotgun sequence of Planobispora longispora NBRC 13918.</title>
        <authorList>
            <person name="Komaki H."/>
            <person name="Tamura T."/>
        </authorList>
    </citation>
    <scope>NUCLEOTIDE SEQUENCE [LARGE SCALE GENOMIC DNA]</scope>
    <source>
        <strain evidence="10 11">NBRC 13918</strain>
    </source>
</reference>
<evidence type="ECO:0000259" key="8">
    <source>
        <dbReference type="Pfam" id="PF00728"/>
    </source>
</evidence>
<dbReference type="GO" id="GO:0016020">
    <property type="term" value="C:membrane"/>
    <property type="evidence" value="ECO:0007669"/>
    <property type="project" value="TreeGrafter"/>
</dbReference>
<feature type="compositionally biased region" description="Gly residues" evidence="7">
    <location>
        <begin position="150"/>
        <end position="160"/>
    </location>
</feature>
<dbReference type="GO" id="GO:0004563">
    <property type="term" value="F:beta-N-acetylhexosaminidase activity"/>
    <property type="evidence" value="ECO:0007669"/>
    <property type="project" value="UniProtKB-EC"/>
</dbReference>
<dbReference type="Pfam" id="PF02838">
    <property type="entry name" value="Glyco_hydro_20b"/>
    <property type="match status" value="1"/>
</dbReference>
<dbReference type="EC" id="3.2.1.52" evidence="3"/>
<sequence length="583" mass="61764">MSEPPAPVVPLPQLLAPEGGNGLRLGARVRIGVSSDDLLGLGRTVAGLLRVLHGVDSEVRAGGGACLRADLLLVLVPEVPGAAGLAPARGVDPLAREGESAGSAEPAGSGGSRERYELVVTSGGATVTASSAEGLFRGATTFAQLLTGQDAGGGPGGPHAGDGRTAQDSGPGLTAPAVRVLDGPALRWRGLSLDVVRRFFPVAQVKKVVDLLALYKFNVLHLHLTDSQAWRLEITGRPGLTDPANWPGGEGSRNGDGPQFYTREDYREIVEYAAERFVTVVPEIDMPGHALAAVRAYPELAGADEPPHPLLPFIDPRAGAADGFVADVLRQVADLTPGPFLHIGGDEAFGMPHELYAAFTARALRLARTTGKRVVAWQEAARSGALTPADLAQCWIGSDHSFDAEGARELAPAEYHPIIDMVERSFERAPRDAPEAVAAGAPVLASPSSVLYLDRRYAEDSLLPDQTARRERVGFASYEPRTSRELFAWHPETLAEVPGDARLAGVEAAIWCETVTDFDDLAFLLLPRLPGIAEKGWTPQVTAWADYRGRVAAHPGWWERLGWGGYYRSAELFGAVAADAAGK</sequence>
<dbReference type="Proteomes" id="UP000616724">
    <property type="component" value="Unassembled WGS sequence"/>
</dbReference>
<evidence type="ECO:0000313" key="11">
    <source>
        <dbReference type="Proteomes" id="UP000616724"/>
    </source>
</evidence>
<organism evidence="10 11">
    <name type="scientific">Planobispora longispora</name>
    <dbReference type="NCBI Taxonomy" id="28887"/>
    <lineage>
        <taxon>Bacteria</taxon>
        <taxon>Bacillati</taxon>
        <taxon>Actinomycetota</taxon>
        <taxon>Actinomycetes</taxon>
        <taxon>Streptosporangiales</taxon>
        <taxon>Streptosporangiaceae</taxon>
        <taxon>Planobispora</taxon>
    </lineage>
</organism>
<evidence type="ECO:0000256" key="6">
    <source>
        <dbReference type="PIRSR" id="PIRSR625705-1"/>
    </source>
</evidence>
<protein>
    <recommendedName>
        <fullName evidence="3">beta-N-acetylhexosaminidase</fullName>
        <ecNumber evidence="3">3.2.1.52</ecNumber>
    </recommendedName>
</protein>
<dbReference type="RefSeq" id="WP_203892350.1">
    <property type="nucleotide sequence ID" value="NZ_BOOH01000035.1"/>
</dbReference>
<dbReference type="InterPro" id="IPR017853">
    <property type="entry name" value="GH"/>
</dbReference>
<feature type="domain" description="Beta-hexosaminidase bacterial type N-terminal" evidence="9">
    <location>
        <begin position="7"/>
        <end position="150"/>
    </location>
</feature>
<comment type="similarity">
    <text evidence="2">Belongs to the glycosyl hydrolase 20 family.</text>
</comment>
<keyword evidence="4" id="KW-0378">Hydrolase</keyword>
<evidence type="ECO:0000256" key="5">
    <source>
        <dbReference type="ARBA" id="ARBA00023295"/>
    </source>
</evidence>
<feature type="active site" description="Proton donor" evidence="6">
    <location>
        <position position="347"/>
    </location>
</feature>
<dbReference type="Pfam" id="PF00728">
    <property type="entry name" value="Glyco_hydro_20"/>
    <property type="match status" value="2"/>
</dbReference>